<dbReference type="RefSeq" id="WP_072673466.1">
    <property type="nucleotide sequence ID" value="NZ_FRDF01000004.1"/>
</dbReference>
<organism evidence="7 8">
    <name type="scientific">Erythrobacter sanguineus</name>
    <dbReference type="NCBI Taxonomy" id="198312"/>
    <lineage>
        <taxon>Bacteria</taxon>
        <taxon>Pseudomonadati</taxon>
        <taxon>Pseudomonadota</taxon>
        <taxon>Alphaproteobacteria</taxon>
        <taxon>Sphingomonadales</taxon>
        <taxon>Erythrobacteraceae</taxon>
        <taxon>Erythrobacter/Porphyrobacter group</taxon>
        <taxon>Erythrobacter</taxon>
    </lineage>
</organism>
<dbReference type="InterPro" id="IPR017937">
    <property type="entry name" value="Thioredoxin_CS"/>
</dbReference>
<evidence type="ECO:0000313" key="8">
    <source>
        <dbReference type="Proteomes" id="UP000184391"/>
    </source>
</evidence>
<dbReference type="PANTHER" id="PTHR45663">
    <property type="entry name" value="GEO12009P1"/>
    <property type="match status" value="1"/>
</dbReference>
<dbReference type="Proteomes" id="UP000184391">
    <property type="component" value="Unassembled WGS sequence"/>
</dbReference>
<protein>
    <submittedName>
        <fullName evidence="7">Thiol-disulfide isomerase or thioredoxin</fullName>
    </submittedName>
</protein>
<evidence type="ECO:0000256" key="2">
    <source>
        <dbReference type="ARBA" id="ARBA00022982"/>
    </source>
</evidence>
<keyword evidence="5" id="KW-0732">Signal</keyword>
<evidence type="ECO:0000256" key="4">
    <source>
        <dbReference type="ARBA" id="ARBA00023284"/>
    </source>
</evidence>
<keyword evidence="1" id="KW-0813">Transport</keyword>
<feature type="chain" id="PRO_5012387504" evidence="5">
    <location>
        <begin position="26"/>
        <end position="134"/>
    </location>
</feature>
<dbReference type="InterPro" id="IPR013766">
    <property type="entry name" value="Thioredoxin_domain"/>
</dbReference>
<dbReference type="STRING" id="198312.SAMN02745193_00909"/>
<keyword evidence="7" id="KW-0413">Isomerase</keyword>
<dbReference type="SUPFAM" id="SSF52833">
    <property type="entry name" value="Thioredoxin-like"/>
    <property type="match status" value="1"/>
</dbReference>
<evidence type="ECO:0000259" key="6">
    <source>
        <dbReference type="PROSITE" id="PS51352"/>
    </source>
</evidence>
<keyword evidence="2" id="KW-0249">Electron transport</keyword>
<accession>A0A1M7S3X4</accession>
<dbReference type="GO" id="GO:0015035">
    <property type="term" value="F:protein-disulfide reductase activity"/>
    <property type="evidence" value="ECO:0007669"/>
    <property type="project" value="TreeGrafter"/>
</dbReference>
<reference evidence="8" key="1">
    <citation type="submission" date="2016-12" db="EMBL/GenBank/DDBJ databases">
        <authorList>
            <person name="Varghese N."/>
            <person name="Submissions S."/>
        </authorList>
    </citation>
    <scope>NUCLEOTIDE SEQUENCE [LARGE SCALE GENOMIC DNA]</scope>
    <source>
        <strain evidence="8">DSM 11032</strain>
    </source>
</reference>
<dbReference type="Pfam" id="PF00085">
    <property type="entry name" value="Thioredoxin"/>
    <property type="match status" value="1"/>
</dbReference>
<dbReference type="EMBL" id="FRDF01000004">
    <property type="protein sequence ID" value="SHN52992.1"/>
    <property type="molecule type" value="Genomic_DNA"/>
</dbReference>
<evidence type="ECO:0000313" key="7">
    <source>
        <dbReference type="EMBL" id="SHN52992.1"/>
    </source>
</evidence>
<dbReference type="InterPro" id="IPR036249">
    <property type="entry name" value="Thioredoxin-like_sf"/>
</dbReference>
<evidence type="ECO:0000256" key="3">
    <source>
        <dbReference type="ARBA" id="ARBA00023157"/>
    </source>
</evidence>
<dbReference type="CDD" id="cd02947">
    <property type="entry name" value="TRX_family"/>
    <property type="match status" value="1"/>
</dbReference>
<proteinExistence type="predicted"/>
<dbReference type="PROSITE" id="PS51352">
    <property type="entry name" value="THIOREDOXIN_2"/>
    <property type="match status" value="1"/>
</dbReference>
<dbReference type="OrthoDB" id="7950124at2"/>
<evidence type="ECO:0000256" key="1">
    <source>
        <dbReference type="ARBA" id="ARBA00022448"/>
    </source>
</evidence>
<dbReference type="Gene3D" id="3.40.30.10">
    <property type="entry name" value="Glutaredoxin"/>
    <property type="match status" value="1"/>
</dbReference>
<feature type="signal peptide" evidence="5">
    <location>
        <begin position="1"/>
        <end position="25"/>
    </location>
</feature>
<dbReference type="AlphaFoldDB" id="A0A1M7S3X4"/>
<dbReference type="PROSITE" id="PS00194">
    <property type="entry name" value="THIOREDOXIN_1"/>
    <property type="match status" value="1"/>
</dbReference>
<feature type="domain" description="Thioredoxin" evidence="6">
    <location>
        <begin position="12"/>
        <end position="134"/>
    </location>
</feature>
<dbReference type="GO" id="GO:0016853">
    <property type="term" value="F:isomerase activity"/>
    <property type="evidence" value="ECO:0007669"/>
    <property type="project" value="UniProtKB-KW"/>
</dbReference>
<dbReference type="PANTHER" id="PTHR45663:SF11">
    <property type="entry name" value="GEO12009P1"/>
    <property type="match status" value="1"/>
</dbReference>
<keyword evidence="8" id="KW-1185">Reference proteome</keyword>
<keyword evidence="3" id="KW-1015">Disulfide bond</keyword>
<dbReference type="GO" id="GO:0005737">
    <property type="term" value="C:cytoplasm"/>
    <property type="evidence" value="ECO:0007669"/>
    <property type="project" value="TreeGrafter"/>
</dbReference>
<sequence>MLRILSLLTAIGALLAAALTVTARAETGAGWQAYDAGAFAAAQAADKTIVVDVHASWCPTCRAQAPILDELRTELASDKVTFIKVDFDKQKAFLRAHRIPRQSTVLVFKGQREVARSIAETDRKRLRAVVLGAL</sequence>
<keyword evidence="4" id="KW-0676">Redox-active center</keyword>
<name>A0A1M7S3X4_9SPHN</name>
<gene>
    <name evidence="7" type="ORF">SAMN02745193_00909</name>
</gene>
<evidence type="ECO:0000256" key="5">
    <source>
        <dbReference type="SAM" id="SignalP"/>
    </source>
</evidence>